<sequence length="53" mass="5953">MASLKKDSFFALGEAEVMVSKVPEEYPGLYSEYSKAGIMSTISKIQIFLLTRF</sequence>
<gene>
    <name evidence="1" type="ORF">S12H4_04429</name>
</gene>
<feature type="non-terminal residue" evidence="1">
    <location>
        <position position="53"/>
    </location>
</feature>
<dbReference type="EMBL" id="BARW01001364">
    <property type="protein sequence ID" value="GAI59365.1"/>
    <property type="molecule type" value="Genomic_DNA"/>
</dbReference>
<name>X1R891_9ZZZZ</name>
<proteinExistence type="predicted"/>
<organism evidence="1">
    <name type="scientific">marine sediment metagenome</name>
    <dbReference type="NCBI Taxonomy" id="412755"/>
    <lineage>
        <taxon>unclassified sequences</taxon>
        <taxon>metagenomes</taxon>
        <taxon>ecological metagenomes</taxon>
    </lineage>
</organism>
<reference evidence="1" key="1">
    <citation type="journal article" date="2014" name="Front. Microbiol.">
        <title>High frequency of phylogenetically diverse reductive dehalogenase-homologous genes in deep subseafloor sedimentary metagenomes.</title>
        <authorList>
            <person name="Kawai M."/>
            <person name="Futagami T."/>
            <person name="Toyoda A."/>
            <person name="Takaki Y."/>
            <person name="Nishi S."/>
            <person name="Hori S."/>
            <person name="Arai W."/>
            <person name="Tsubouchi T."/>
            <person name="Morono Y."/>
            <person name="Uchiyama I."/>
            <person name="Ito T."/>
            <person name="Fujiyama A."/>
            <person name="Inagaki F."/>
            <person name="Takami H."/>
        </authorList>
    </citation>
    <scope>NUCLEOTIDE SEQUENCE</scope>
    <source>
        <strain evidence="1">Expedition CK06-06</strain>
    </source>
</reference>
<protein>
    <submittedName>
        <fullName evidence="1">Uncharacterized protein</fullName>
    </submittedName>
</protein>
<accession>X1R891</accession>
<evidence type="ECO:0000313" key="1">
    <source>
        <dbReference type="EMBL" id="GAI59365.1"/>
    </source>
</evidence>
<comment type="caution">
    <text evidence="1">The sequence shown here is derived from an EMBL/GenBank/DDBJ whole genome shotgun (WGS) entry which is preliminary data.</text>
</comment>
<dbReference type="AlphaFoldDB" id="X1R891"/>